<evidence type="ECO:0000313" key="2">
    <source>
        <dbReference type="EMBL" id="NHN24263.1"/>
    </source>
</evidence>
<dbReference type="SUPFAM" id="SSF48452">
    <property type="entry name" value="TPR-like"/>
    <property type="match status" value="1"/>
</dbReference>
<dbReference type="Proteomes" id="UP000817854">
    <property type="component" value="Unassembled WGS sequence"/>
</dbReference>
<comment type="caution">
    <text evidence="2">The sequence shown here is derived from an EMBL/GenBank/DDBJ whole genome shotgun (WGS) entry which is preliminary data.</text>
</comment>
<proteinExistence type="predicted"/>
<sequence>MKQLFLGVVALISITTFGQKDELKVLKKIYNKDVISNEDLNNYKEASDKLNAIASSESDKVYAKLFKVMYTAVEFDSKGANATMKDKAKLFNPDFLAEYGVTIDKTIAFEKKSGKKIYSDDLIRKKYEFRDFLYGNASRLFQESNYREASLMFHNLYVFDPKNEGIALNNSAELAVQAQDYLLAEKFYEDLKESNYLKNGINYYATPKTTGKESLYPNKEDRDRQVQLGLTENPREEKMSSKKPEIYKMLALIALQNKDIEKTKKTLAEAKVLNPNDSELIDAEFQLYFTLGYDYLKDDSKLVDEINASVADKAKYDQLMEKRKKLFKSSLPYLEKAYQLKATDGNTKILLRSAYEILDMKDKAATIN</sequence>
<evidence type="ECO:0000256" key="1">
    <source>
        <dbReference type="SAM" id="MobiDB-lite"/>
    </source>
</evidence>
<gene>
    <name evidence="2" type="ORF">FIA58_001110</name>
</gene>
<feature type="region of interest" description="Disordered" evidence="1">
    <location>
        <begin position="212"/>
        <end position="237"/>
    </location>
</feature>
<dbReference type="InterPro" id="IPR011990">
    <property type="entry name" value="TPR-like_helical_dom_sf"/>
</dbReference>
<evidence type="ECO:0008006" key="4">
    <source>
        <dbReference type="Google" id="ProtNLM"/>
    </source>
</evidence>
<protein>
    <recommendedName>
        <fullName evidence="4">Tetratricopeptide repeat protein</fullName>
    </recommendedName>
</protein>
<reference evidence="2" key="2">
    <citation type="submission" date="2020-02" db="EMBL/GenBank/DDBJ databases">
        <title>Flavobacterium profundi sp. nov., isolated from a deep-sea seamount.</title>
        <authorList>
            <person name="Zhang D.-C."/>
        </authorList>
    </citation>
    <scope>NUCLEOTIDE SEQUENCE</scope>
    <source>
        <strain evidence="2">EC11</strain>
    </source>
</reference>
<organism evidence="2 3">
    <name type="scientific">Flavobacterium jejuense</name>
    <dbReference type="NCBI Taxonomy" id="1544455"/>
    <lineage>
        <taxon>Bacteria</taxon>
        <taxon>Pseudomonadati</taxon>
        <taxon>Bacteroidota</taxon>
        <taxon>Flavobacteriia</taxon>
        <taxon>Flavobacteriales</taxon>
        <taxon>Flavobacteriaceae</taxon>
        <taxon>Flavobacterium</taxon>
    </lineage>
</organism>
<evidence type="ECO:0000313" key="3">
    <source>
        <dbReference type="Proteomes" id="UP000817854"/>
    </source>
</evidence>
<dbReference type="RefSeq" id="WP_140959153.1">
    <property type="nucleotide sequence ID" value="NZ_VEVQ02000001.1"/>
</dbReference>
<dbReference type="EMBL" id="VEVQ02000001">
    <property type="protein sequence ID" value="NHN24263.1"/>
    <property type="molecule type" value="Genomic_DNA"/>
</dbReference>
<name>A0ABX0IKL3_9FLAO</name>
<keyword evidence="3" id="KW-1185">Reference proteome</keyword>
<reference evidence="2" key="1">
    <citation type="submission" date="2019-05" db="EMBL/GenBank/DDBJ databases">
        <authorList>
            <person name="Lianzixin W."/>
        </authorList>
    </citation>
    <scope>NUCLEOTIDE SEQUENCE</scope>
    <source>
        <strain evidence="2">EC11</strain>
    </source>
</reference>
<dbReference type="Gene3D" id="1.25.40.10">
    <property type="entry name" value="Tetratricopeptide repeat domain"/>
    <property type="match status" value="1"/>
</dbReference>
<accession>A0ABX0IKL3</accession>